<dbReference type="AlphaFoldDB" id="A0AAI9DLF3"/>
<proteinExistence type="predicted"/>
<protein>
    <recommendedName>
        <fullName evidence="1">DUF7226 domain-containing protein</fullName>
    </recommendedName>
</protein>
<dbReference type="EMBL" id="ABLOKC030000012">
    <property type="protein sequence ID" value="EML1471905.1"/>
    <property type="molecule type" value="Genomic_DNA"/>
</dbReference>
<comment type="caution">
    <text evidence="2">The sequence shown here is derived from an EMBL/GenBank/DDBJ whole genome shotgun (WGS) entry which is preliminary data.</text>
</comment>
<evidence type="ECO:0000313" key="2">
    <source>
        <dbReference type="EMBL" id="EML1471905.1"/>
    </source>
</evidence>
<feature type="domain" description="DUF7226" evidence="1">
    <location>
        <begin position="174"/>
        <end position="275"/>
    </location>
</feature>
<accession>A0AAI9DLF3</accession>
<dbReference type="Pfam" id="PF23871">
    <property type="entry name" value="DUF7226"/>
    <property type="match status" value="1"/>
</dbReference>
<reference evidence="2" key="1">
    <citation type="submission" date="2024-02" db="EMBL/GenBank/DDBJ databases">
        <authorList>
            <consortium name="Clinical and Environmental Microbiology Branch: Whole genome sequencing antimicrobial resistance pathogens in the healthcare setting"/>
        </authorList>
    </citation>
    <scope>NUCLEOTIDE SEQUENCE</scope>
    <source>
        <strain evidence="2">2021DK-00143</strain>
    </source>
</reference>
<organism evidence="2">
    <name type="scientific">Pluralibacter gergoviae</name>
    <name type="common">Enterobacter gergoviae</name>
    <dbReference type="NCBI Taxonomy" id="61647"/>
    <lineage>
        <taxon>Bacteria</taxon>
        <taxon>Pseudomonadati</taxon>
        <taxon>Pseudomonadota</taxon>
        <taxon>Gammaproteobacteria</taxon>
        <taxon>Enterobacterales</taxon>
        <taxon>Enterobacteriaceae</taxon>
        <taxon>Pluralibacter</taxon>
    </lineage>
</organism>
<gene>
    <name evidence="2" type="ORF">QEG54_002644</name>
</gene>
<sequence length="285" mass="32211">MEKTATSTEPLVLKGVSKLFECFNDLYSSILSSFDEKDAMRPVSGRPGSFVLSFQAEKMQQIEPLLKELNALILARGNLVDFIERKKIDVQMLSALFESVIETSSSFELKSNVTDELVLVVRKTDAEYYNASLAKLSTQVVGGYQVPQANLIEKVFKIVELKWQDKHLNRISTGLDERHINYYIHAAKILGFIQNNGSVSALGQQLAESEPEKRLRMAARSFESSHCGWAWIMWSQVKNLSELDPITAEAFLLDKCHSLSAKTINRRASTLRQWCDALKPAYQEI</sequence>
<dbReference type="InterPro" id="IPR055650">
    <property type="entry name" value="DUF7226"/>
</dbReference>
<name>A0AAI9DLF3_PLUGE</name>
<evidence type="ECO:0000259" key="1">
    <source>
        <dbReference type="Pfam" id="PF23871"/>
    </source>
</evidence>